<dbReference type="EMBL" id="HADY01008887">
    <property type="protein sequence ID" value="SBP47372.1"/>
    <property type="molecule type" value="Transcribed_RNA"/>
</dbReference>
<reference evidence="1" key="2">
    <citation type="submission" date="2016-06" db="EMBL/GenBank/DDBJ databases">
        <title>The genome of a short-lived fish provides insights into sex chromosome evolution and the genetic control of aging.</title>
        <authorList>
            <person name="Reichwald K."/>
            <person name="Felder M."/>
            <person name="Petzold A."/>
            <person name="Koch P."/>
            <person name="Groth M."/>
            <person name="Platzer M."/>
        </authorList>
    </citation>
    <scope>NUCLEOTIDE SEQUENCE</scope>
    <source>
        <tissue evidence="1">Brain</tissue>
    </source>
</reference>
<gene>
    <name evidence="1" type="primary">Nfu_g_1_005814</name>
</gene>
<evidence type="ECO:0000313" key="1">
    <source>
        <dbReference type="EMBL" id="SBP47372.1"/>
    </source>
</evidence>
<proteinExistence type="predicted"/>
<name>A0A1A7ZWV9_NOTFU</name>
<dbReference type="AlphaFoldDB" id="A0A1A7ZWV9"/>
<organism evidence="1">
    <name type="scientific">Nothobranchius furzeri</name>
    <name type="common">Turquoise killifish</name>
    <dbReference type="NCBI Taxonomy" id="105023"/>
    <lineage>
        <taxon>Eukaryota</taxon>
        <taxon>Metazoa</taxon>
        <taxon>Chordata</taxon>
        <taxon>Craniata</taxon>
        <taxon>Vertebrata</taxon>
        <taxon>Euteleostomi</taxon>
        <taxon>Actinopterygii</taxon>
        <taxon>Neopterygii</taxon>
        <taxon>Teleostei</taxon>
        <taxon>Neoteleostei</taxon>
        <taxon>Acanthomorphata</taxon>
        <taxon>Ovalentaria</taxon>
        <taxon>Atherinomorphae</taxon>
        <taxon>Cyprinodontiformes</taxon>
        <taxon>Nothobranchiidae</taxon>
        <taxon>Nothobranchius</taxon>
    </lineage>
</organism>
<reference evidence="1" key="1">
    <citation type="submission" date="2016-05" db="EMBL/GenBank/DDBJ databases">
        <authorList>
            <person name="Lavstsen T."/>
            <person name="Jespersen J.S."/>
        </authorList>
    </citation>
    <scope>NUCLEOTIDE SEQUENCE</scope>
    <source>
        <tissue evidence="1">Brain</tissue>
    </source>
</reference>
<accession>A0A1A7ZWV9</accession>
<protein>
    <submittedName>
        <fullName evidence="1">Uncharacterized protein</fullName>
    </submittedName>
</protein>
<sequence length="74" mass="8000">MLICISRRLRAAEKVGLSLGSCSAEVKDDANGGTQSHGVTFLLTTCVKAFLFSTKHSEMWAHLPDGLLHFNPSP</sequence>
<feature type="non-terminal residue" evidence="1">
    <location>
        <position position="74"/>
    </location>
</feature>